<sequence length="220" mass="25686">MQGYRDFGSRIGTGGQLSQSILNARLQREKKALMEEALQEEVAKDPYVSKNQFGQYECKLCMSVHSTIADFTVHRELRKHKVNIARFEKMKAGNTIDNGPLYVRPKPQRTVPSIGQPSYWVTRQRDLQNRPSIKVEVHYPEILDGIVPRRRAISWFEQKVEVPDSNWQFIAFAAQPYDTIAIKVPNWELDDSRTYEHWYPDKKMFVVQLQYAAVLEREVV</sequence>
<feature type="domain" description="SF3A2" evidence="5">
    <location>
        <begin position="114"/>
        <end position="205"/>
    </location>
</feature>
<proteinExistence type="predicted"/>
<evidence type="ECO:0000256" key="3">
    <source>
        <dbReference type="ARBA" id="ARBA00022833"/>
    </source>
</evidence>
<keyword evidence="3" id="KW-0862">Zinc</keyword>
<dbReference type="GO" id="GO:0000245">
    <property type="term" value="P:spliceosomal complex assembly"/>
    <property type="evidence" value="ECO:0007669"/>
    <property type="project" value="TreeGrafter"/>
</dbReference>
<dbReference type="GO" id="GO:0071013">
    <property type="term" value="C:catalytic step 2 spliceosome"/>
    <property type="evidence" value="ECO:0007669"/>
    <property type="project" value="TreeGrafter"/>
</dbReference>
<evidence type="ECO:0000313" key="6">
    <source>
        <dbReference type="EMBL" id="KAG9397303.1"/>
    </source>
</evidence>
<reference evidence="6" key="1">
    <citation type="submission" date="2021-05" db="EMBL/GenBank/DDBJ databases">
        <title>A free-living protist that lacks canonical eukaryotic 1 DNA replication and segregation systems.</title>
        <authorList>
            <person name="Salas-Leiva D.E."/>
            <person name="Tromer E.C."/>
            <person name="Curtis B.A."/>
            <person name="Jerlstrom-Hultqvist J."/>
            <person name="Kolisko M."/>
            <person name="Yi Z."/>
            <person name="Salas-Leiva J.S."/>
            <person name="Gallot-Lavallee L."/>
            <person name="Kops G.J.P.L."/>
            <person name="Archibald J.M."/>
            <person name="Simpson A.G.B."/>
            <person name="Roger A.J."/>
        </authorList>
    </citation>
    <scope>NUCLEOTIDE SEQUENCE</scope>
    <source>
        <strain evidence="6">BICM</strain>
    </source>
</reference>
<dbReference type="GO" id="GO:0005686">
    <property type="term" value="C:U2 snRNP"/>
    <property type="evidence" value="ECO:0007669"/>
    <property type="project" value="TreeGrafter"/>
</dbReference>
<gene>
    <name evidence="6" type="ORF">J8273_1218</name>
</gene>
<keyword evidence="4" id="KW-0539">Nucleus</keyword>
<dbReference type="GO" id="GO:0071004">
    <property type="term" value="C:U2-type prespliceosome"/>
    <property type="evidence" value="ECO:0007669"/>
    <property type="project" value="TreeGrafter"/>
</dbReference>
<evidence type="ECO:0000313" key="7">
    <source>
        <dbReference type="Proteomes" id="UP000717585"/>
    </source>
</evidence>
<protein>
    <submittedName>
        <fullName evidence="6">Putative splicing factor 3a subunit 2</fullName>
    </submittedName>
</protein>
<dbReference type="PANTHER" id="PTHR23205">
    <property type="entry name" value="SPLICING FACTOR 3A SUBUNIT 2"/>
    <property type="match status" value="1"/>
</dbReference>
<dbReference type="PANTHER" id="PTHR23205:SF0">
    <property type="entry name" value="SPLICING FACTOR 3A SUBUNIT 2"/>
    <property type="match status" value="1"/>
</dbReference>
<evidence type="ECO:0000256" key="1">
    <source>
        <dbReference type="ARBA" id="ARBA00022723"/>
    </source>
</evidence>
<dbReference type="EMBL" id="JAHDYR010000003">
    <property type="protein sequence ID" value="KAG9397303.1"/>
    <property type="molecule type" value="Genomic_DNA"/>
</dbReference>
<dbReference type="Pfam" id="PF16835">
    <property type="entry name" value="SF3A2"/>
    <property type="match status" value="1"/>
</dbReference>
<dbReference type="InterPro" id="IPR052092">
    <property type="entry name" value="SF3A2"/>
</dbReference>
<dbReference type="AlphaFoldDB" id="A0A8J6AYP5"/>
<dbReference type="SMART" id="SM01050">
    <property type="entry name" value="CactinC_cactus"/>
    <property type="match status" value="1"/>
</dbReference>
<keyword evidence="1" id="KW-0479">Metal-binding</keyword>
<dbReference type="GO" id="GO:0008270">
    <property type="term" value="F:zinc ion binding"/>
    <property type="evidence" value="ECO:0007669"/>
    <property type="project" value="UniProtKB-KW"/>
</dbReference>
<dbReference type="Proteomes" id="UP000717585">
    <property type="component" value="Unassembled WGS sequence"/>
</dbReference>
<evidence type="ECO:0000259" key="5">
    <source>
        <dbReference type="Pfam" id="PF16835"/>
    </source>
</evidence>
<evidence type="ECO:0000256" key="2">
    <source>
        <dbReference type="ARBA" id="ARBA00022771"/>
    </source>
</evidence>
<dbReference type="InterPro" id="IPR031781">
    <property type="entry name" value="SF3A2_dom"/>
</dbReference>
<accession>A0A8J6AYP5</accession>
<name>A0A8J6AYP5_9EUKA</name>
<dbReference type="Gene3D" id="2.60.40.2690">
    <property type="match status" value="1"/>
</dbReference>
<keyword evidence="2" id="KW-0863">Zinc-finger</keyword>
<comment type="caution">
    <text evidence="6">The sequence shown here is derived from an EMBL/GenBank/DDBJ whole genome shotgun (WGS) entry which is preliminary data.</text>
</comment>
<organism evidence="6 7">
    <name type="scientific">Carpediemonas membranifera</name>
    <dbReference type="NCBI Taxonomy" id="201153"/>
    <lineage>
        <taxon>Eukaryota</taxon>
        <taxon>Metamonada</taxon>
        <taxon>Carpediemonas-like organisms</taxon>
        <taxon>Carpediemonas</taxon>
    </lineage>
</organism>
<keyword evidence="7" id="KW-1185">Reference proteome</keyword>
<dbReference type="OrthoDB" id="10250970at2759"/>
<evidence type="ECO:0000256" key="4">
    <source>
        <dbReference type="ARBA" id="ARBA00023242"/>
    </source>
</evidence>